<protein>
    <recommendedName>
        <fullName evidence="9">Pop1 N-terminal domain-containing protein</fullName>
    </recommendedName>
</protein>
<name>A0A0G4H0D6_9ALVE</name>
<feature type="domain" description="POP1 C-terminal" evidence="7">
    <location>
        <begin position="751"/>
        <end position="1026"/>
    </location>
</feature>
<dbReference type="Pfam" id="PF06978">
    <property type="entry name" value="POP1_N"/>
    <property type="match status" value="2"/>
</dbReference>
<feature type="domain" description="Pop1 N-terminal" evidence="5">
    <location>
        <begin position="118"/>
        <end position="183"/>
    </location>
</feature>
<evidence type="ECO:0000256" key="3">
    <source>
        <dbReference type="ARBA" id="ARBA00023242"/>
    </source>
</evidence>
<dbReference type="PANTHER" id="PTHR22731">
    <property type="entry name" value="RIBONUCLEASES P/MRP PROTEIN SUBUNIT POP1"/>
    <property type="match status" value="1"/>
</dbReference>
<feature type="region of interest" description="Disordered" evidence="4">
    <location>
        <begin position="83"/>
        <end position="109"/>
    </location>
</feature>
<feature type="domain" description="Pop1 N-terminal" evidence="5">
    <location>
        <begin position="34"/>
        <end position="110"/>
    </location>
</feature>
<organism evidence="8">
    <name type="scientific">Chromera velia CCMP2878</name>
    <dbReference type="NCBI Taxonomy" id="1169474"/>
    <lineage>
        <taxon>Eukaryota</taxon>
        <taxon>Sar</taxon>
        <taxon>Alveolata</taxon>
        <taxon>Colpodellida</taxon>
        <taxon>Chromeraceae</taxon>
        <taxon>Chromera</taxon>
    </lineage>
</organism>
<dbReference type="PANTHER" id="PTHR22731:SF3">
    <property type="entry name" value="RIBONUCLEASES P_MRP PROTEIN SUBUNIT POP1"/>
    <property type="match status" value="1"/>
</dbReference>
<sequence>MSEEEREGKRPKLSSPEPGSGIQLLPQYVDLCSFVQARDAELRAFVSNMASGKPSGSFIRVFQTLDKEKRRRAMSHNPYRVPRRHRAKALQEVETAPPAASKRPRKDRRRPKNLLQIYLRRSEKNRWLESHMWHAKRMHMECVWGLWLAASTCDHLQKAQYRASSWRAVVHDRSYLTCVELRAPLASLSSLLQTCGLDRRAFRQPEALRGSRRVQGLLSWPSGEKRRICPVGLLWHSVQKEEKEMEGGEGRGKEETGGVDGEEIRSAWLFVHPAASEEAVMALCEGGARENTEDMEMGTETAVVRLLRDVPLSLLEFGGPLSQGLLGRLLTLANKKSKAALLWKDILSTAATEGERKQKFFCHPPAGAVLSLTIKIPLQLGPSPPGVTLRDPPPPPGGASASSLSPSPPPWTVSWPTDVSHSPLFRWETGHTDWSVPPPARLTMRSRKRRSVVDAIRKMRQAEEEEQKRVRQTRNPSIQQQQQRQGRGKAQTQRGTGAAAAAAAAQGSVGVEGGCGSVGGLGSSQPSSSSSSACVQGHTEEEGGACVRVPILLIFRGGSGEKREWMSGWDVLAPQGAGLFKLLILAHRAGARVLGFRDRRKLHSLLGASEFPWDFPDTVAGRQEAIGVEREALEREKKTPPAKRPNFGVLGVPFPFRPDWSVLGSRNSGEGGDGGGGFMPPVLRTFANLVRPLSLFSVSSNLSEGMRDVQGEKVTFLSLVGRAVQAGAGGVEGVGAVVSRLEGEGAQGVPLVPVVLTMHSSGVLSRGAHIFSFQKEDFPPLLSAVSQADGSAKEMGGSLSVHSDRQRQGDGPTGGPVAPACGPFLDAWALEMGRRGGARQRQQRGREARVSDSVSRGMRLEEGVHRKYRRVRQIQKRQKEEGEAEGSCASASAIPSVAQEHGLLTSADGDREGGAEIEGGRRGAEKRCEPSELRRSLSGFVTGGGHSFATGSGSGIGFISSNAFLRSLESLSAALVARGRDPGGLLTKQARGNESLLSLWSLCERVRVPVWTRETTSSIYYVAWAALALPEIAHFS</sequence>
<feature type="compositionally biased region" description="Basic and acidic residues" evidence="4">
    <location>
        <begin position="1"/>
        <end position="10"/>
    </location>
</feature>
<feature type="domain" description="POPLD" evidence="6">
    <location>
        <begin position="568"/>
        <end position="660"/>
    </location>
</feature>
<evidence type="ECO:0000313" key="8">
    <source>
        <dbReference type="EMBL" id="CEM36873.1"/>
    </source>
</evidence>
<evidence type="ECO:0000259" key="7">
    <source>
        <dbReference type="Pfam" id="PF22770"/>
    </source>
</evidence>
<feature type="compositionally biased region" description="Basic and acidic residues" evidence="4">
    <location>
        <begin position="908"/>
        <end position="929"/>
    </location>
</feature>
<feature type="compositionally biased region" description="Basic residues" evidence="4">
    <location>
        <begin position="866"/>
        <end position="876"/>
    </location>
</feature>
<feature type="region of interest" description="Disordered" evidence="4">
    <location>
        <begin position="834"/>
        <end position="929"/>
    </location>
</feature>
<dbReference type="VEuPathDB" id="CryptoDB:Cvel_24127"/>
<feature type="compositionally biased region" description="Low complexity" evidence="4">
    <location>
        <begin position="473"/>
        <end position="499"/>
    </location>
</feature>
<dbReference type="GO" id="GO:0001682">
    <property type="term" value="P:tRNA 5'-leader removal"/>
    <property type="evidence" value="ECO:0007669"/>
    <property type="project" value="InterPro"/>
</dbReference>
<reference evidence="8" key="1">
    <citation type="submission" date="2014-11" db="EMBL/GenBank/DDBJ databases">
        <authorList>
            <person name="Otto D Thomas"/>
            <person name="Naeem Raeece"/>
        </authorList>
    </citation>
    <scope>NUCLEOTIDE SEQUENCE</scope>
</reference>
<proteinExistence type="predicted"/>
<evidence type="ECO:0000256" key="1">
    <source>
        <dbReference type="ARBA" id="ARBA00004123"/>
    </source>
</evidence>
<feature type="region of interest" description="Disordered" evidence="4">
    <location>
        <begin position="428"/>
        <end position="499"/>
    </location>
</feature>
<evidence type="ECO:0000256" key="4">
    <source>
        <dbReference type="SAM" id="MobiDB-lite"/>
    </source>
</evidence>
<accession>A0A0G4H0D6</accession>
<evidence type="ECO:0008006" key="9">
    <source>
        <dbReference type="Google" id="ProtNLM"/>
    </source>
</evidence>
<feature type="region of interest" description="Disordered" evidence="4">
    <location>
        <begin position="382"/>
        <end position="410"/>
    </location>
</feature>
<keyword evidence="3" id="KW-0539">Nucleus</keyword>
<feature type="region of interest" description="Disordered" evidence="4">
    <location>
        <begin position="792"/>
        <end position="820"/>
    </location>
</feature>
<feature type="compositionally biased region" description="Basic and acidic residues" evidence="4">
    <location>
        <begin position="451"/>
        <end position="469"/>
    </location>
</feature>
<dbReference type="GO" id="GO:0005655">
    <property type="term" value="C:nucleolar ribonuclease P complex"/>
    <property type="evidence" value="ECO:0007669"/>
    <property type="project" value="InterPro"/>
</dbReference>
<evidence type="ECO:0000256" key="2">
    <source>
        <dbReference type="ARBA" id="ARBA00022694"/>
    </source>
</evidence>
<dbReference type="Pfam" id="PF22770">
    <property type="entry name" value="POP1_C"/>
    <property type="match status" value="1"/>
</dbReference>
<feature type="region of interest" description="Disordered" evidence="4">
    <location>
        <begin position="1"/>
        <end position="21"/>
    </location>
</feature>
<dbReference type="InterPro" id="IPR012590">
    <property type="entry name" value="POPLD_dom"/>
</dbReference>
<dbReference type="InterPro" id="IPR039182">
    <property type="entry name" value="Pop1"/>
</dbReference>
<dbReference type="AlphaFoldDB" id="A0A0G4H0D6"/>
<dbReference type="InterPro" id="IPR009723">
    <property type="entry name" value="Pop1_N"/>
</dbReference>
<dbReference type="EMBL" id="CDMZ01001737">
    <property type="protein sequence ID" value="CEM36873.1"/>
    <property type="molecule type" value="Genomic_DNA"/>
</dbReference>
<gene>
    <name evidence="8" type="ORF">Cvel_24127</name>
</gene>
<dbReference type="Pfam" id="PF08170">
    <property type="entry name" value="POPLD"/>
    <property type="match status" value="1"/>
</dbReference>
<keyword evidence="2" id="KW-0819">tRNA processing</keyword>
<evidence type="ECO:0000259" key="6">
    <source>
        <dbReference type="Pfam" id="PF08170"/>
    </source>
</evidence>
<dbReference type="InterPro" id="IPR055079">
    <property type="entry name" value="POP1_C"/>
</dbReference>
<evidence type="ECO:0000259" key="5">
    <source>
        <dbReference type="Pfam" id="PF06978"/>
    </source>
</evidence>
<comment type="subcellular location">
    <subcellularLocation>
        <location evidence="1">Nucleus</location>
    </subcellularLocation>
</comment>
<dbReference type="GO" id="GO:0000172">
    <property type="term" value="C:ribonuclease MRP complex"/>
    <property type="evidence" value="ECO:0007669"/>
    <property type="project" value="InterPro"/>
</dbReference>